<evidence type="ECO:0000256" key="2">
    <source>
        <dbReference type="ARBA" id="ARBA00022737"/>
    </source>
</evidence>
<evidence type="ECO:0000313" key="6">
    <source>
        <dbReference type="RefSeq" id="XP_005106336.1"/>
    </source>
</evidence>
<evidence type="ECO:0000259" key="4">
    <source>
        <dbReference type="Pfam" id="PF25344"/>
    </source>
</evidence>
<proteinExistence type="predicted"/>
<dbReference type="InterPro" id="IPR001611">
    <property type="entry name" value="Leu-rich_rpt"/>
</dbReference>
<dbReference type="Pfam" id="PF25344">
    <property type="entry name" value="PH_LRR1"/>
    <property type="match status" value="1"/>
</dbReference>
<dbReference type="PANTHER" id="PTHR48051:SF1">
    <property type="entry name" value="RAS SUPPRESSOR PROTEIN 1"/>
    <property type="match status" value="1"/>
</dbReference>
<organism evidence="5 6">
    <name type="scientific">Aplysia californica</name>
    <name type="common">California sea hare</name>
    <dbReference type="NCBI Taxonomy" id="6500"/>
    <lineage>
        <taxon>Eukaryota</taxon>
        <taxon>Metazoa</taxon>
        <taxon>Spiralia</taxon>
        <taxon>Lophotrochozoa</taxon>
        <taxon>Mollusca</taxon>
        <taxon>Gastropoda</taxon>
        <taxon>Heterobranchia</taxon>
        <taxon>Euthyneura</taxon>
        <taxon>Tectipleura</taxon>
        <taxon>Aplysiida</taxon>
        <taxon>Aplysioidea</taxon>
        <taxon>Aplysiidae</taxon>
        <taxon>Aplysia</taxon>
    </lineage>
</organism>
<dbReference type="InterPro" id="IPR050216">
    <property type="entry name" value="LRR_domain-containing"/>
</dbReference>
<keyword evidence="2" id="KW-0677">Repeat</keyword>
<dbReference type="SMART" id="SM00369">
    <property type="entry name" value="LRR_TYP"/>
    <property type="match status" value="4"/>
</dbReference>
<dbReference type="InterPro" id="IPR003591">
    <property type="entry name" value="Leu-rich_rpt_typical-subtyp"/>
</dbReference>
<sequence>MKKLVKMKLRCEVQVSDHQLCIKKPGKAAFAQVSVGRKPGHKDGPIYVMICTAQNRNGTKYVIWKNLKQIFGKFVKDGKATVRFMNPPHDLAFSKANADLLDTFLKVVKLVAQGKGLPDESLSSLAPASLKQVERPVTSLSVMSPSEYPMSFPKSLTKLMICNCRLRRVSPHVLSLNLLTTLDLSFNSLSSLPEQMSQLKSLTSLSLAHNEFVTFPIVLCKTDVRRTLLVLDMKHNEMHSVPSCIKECEKLQSLVLSSNKLHSLPQCLGHMKSLTSVSASDNKLQYLPGSMLRKTWELADFSNNPFNLSIDNSTQAASFAVPSLAEWSARSVVNHEVQFTKEDLDLHSIQYVQGAHFCVCGSACFETSVRATKKRPLWATSAYQGDVPLQMHFCSLRCLKLFNSSKR</sequence>
<keyword evidence="5" id="KW-1185">Reference proteome</keyword>
<dbReference type="Pfam" id="PF13855">
    <property type="entry name" value="LRR_8"/>
    <property type="match status" value="1"/>
</dbReference>
<gene>
    <name evidence="6" type="primary">LOC101852262</name>
</gene>
<dbReference type="PANTHER" id="PTHR48051">
    <property type="match status" value="1"/>
</dbReference>
<evidence type="ECO:0000256" key="3">
    <source>
        <dbReference type="ARBA" id="ARBA00023242"/>
    </source>
</evidence>
<dbReference type="InterPro" id="IPR057437">
    <property type="entry name" value="PIF1/LRR1_PH"/>
</dbReference>
<reference evidence="6" key="1">
    <citation type="submission" date="2025-08" db="UniProtKB">
        <authorList>
            <consortium name="RefSeq"/>
        </authorList>
    </citation>
    <scope>IDENTIFICATION</scope>
</reference>
<dbReference type="GeneID" id="101852262"/>
<dbReference type="SUPFAM" id="SSF52058">
    <property type="entry name" value="L domain-like"/>
    <property type="match status" value="1"/>
</dbReference>
<name>A0ABM0K160_APLCA</name>
<dbReference type="Proteomes" id="UP000694888">
    <property type="component" value="Unplaced"/>
</dbReference>
<protein>
    <submittedName>
        <fullName evidence="6">Leucine-rich repeat protein 1 isoform X1</fullName>
    </submittedName>
</protein>
<keyword evidence="1" id="KW-0433">Leucine-rich repeat</keyword>
<evidence type="ECO:0000256" key="1">
    <source>
        <dbReference type="ARBA" id="ARBA00022614"/>
    </source>
</evidence>
<evidence type="ECO:0000313" key="5">
    <source>
        <dbReference type="Proteomes" id="UP000694888"/>
    </source>
</evidence>
<dbReference type="InterPro" id="IPR032675">
    <property type="entry name" value="LRR_dom_sf"/>
</dbReference>
<accession>A0ABM0K160</accession>
<dbReference type="Gene3D" id="3.80.10.10">
    <property type="entry name" value="Ribonuclease Inhibitor"/>
    <property type="match status" value="1"/>
</dbReference>
<dbReference type="Pfam" id="PF00560">
    <property type="entry name" value="LRR_1"/>
    <property type="match status" value="1"/>
</dbReference>
<dbReference type="PROSITE" id="PS51450">
    <property type="entry name" value="LRR"/>
    <property type="match status" value="1"/>
</dbReference>
<keyword evidence="3" id="KW-0539">Nucleus</keyword>
<dbReference type="RefSeq" id="XP_005106336.1">
    <property type="nucleotide sequence ID" value="XM_005106279.3"/>
</dbReference>
<feature type="domain" description="PIF1/LRR1 pleckstrin homology" evidence="4">
    <location>
        <begin position="7"/>
        <end position="121"/>
    </location>
</feature>